<feature type="region of interest" description="Disordered" evidence="1">
    <location>
        <begin position="1"/>
        <end position="37"/>
    </location>
</feature>
<organism evidence="2">
    <name type="scientific">marine sediment metagenome</name>
    <dbReference type="NCBI Taxonomy" id="412755"/>
    <lineage>
        <taxon>unclassified sequences</taxon>
        <taxon>metagenomes</taxon>
        <taxon>ecological metagenomes</taxon>
    </lineage>
</organism>
<name>A0A0F9H5X9_9ZZZZ</name>
<proteinExistence type="predicted"/>
<gene>
    <name evidence="2" type="ORF">LCGC14_1743510</name>
</gene>
<comment type="caution">
    <text evidence="2">The sequence shown here is derived from an EMBL/GenBank/DDBJ whole genome shotgun (WGS) entry which is preliminary data.</text>
</comment>
<dbReference type="AlphaFoldDB" id="A0A0F9H5X9"/>
<accession>A0A0F9H5X9</accession>
<feature type="compositionally biased region" description="Basic residues" evidence="1">
    <location>
        <begin position="25"/>
        <end position="37"/>
    </location>
</feature>
<reference evidence="2" key="1">
    <citation type="journal article" date="2015" name="Nature">
        <title>Complex archaea that bridge the gap between prokaryotes and eukaryotes.</title>
        <authorList>
            <person name="Spang A."/>
            <person name="Saw J.H."/>
            <person name="Jorgensen S.L."/>
            <person name="Zaremba-Niedzwiedzka K."/>
            <person name="Martijn J."/>
            <person name="Lind A.E."/>
            <person name="van Eijk R."/>
            <person name="Schleper C."/>
            <person name="Guy L."/>
            <person name="Ettema T.J."/>
        </authorList>
    </citation>
    <scope>NUCLEOTIDE SEQUENCE</scope>
</reference>
<dbReference type="EMBL" id="LAZR01015983">
    <property type="protein sequence ID" value="KKM06489.1"/>
    <property type="molecule type" value="Genomic_DNA"/>
</dbReference>
<sequence>MPWVPGTKHDEASKKRIGLASLGRRTGRKIQKKLKRK</sequence>
<evidence type="ECO:0000313" key="2">
    <source>
        <dbReference type="EMBL" id="KKM06489.1"/>
    </source>
</evidence>
<protein>
    <submittedName>
        <fullName evidence="2">Uncharacterized protein</fullName>
    </submittedName>
</protein>
<evidence type="ECO:0000256" key="1">
    <source>
        <dbReference type="SAM" id="MobiDB-lite"/>
    </source>
</evidence>